<reference evidence="1 2" key="1">
    <citation type="journal article" date="2014" name="Int. J. Syst. Evol. Microbiol.">
        <title>Complete genome sequence of Corynebacterium casei LMG S-19264T (=DSM 44701T), isolated from a smear-ripened cheese.</title>
        <authorList>
            <consortium name="US DOE Joint Genome Institute (JGI-PGF)"/>
            <person name="Walter F."/>
            <person name="Albersmeier A."/>
            <person name="Kalinowski J."/>
            <person name="Ruckert C."/>
        </authorList>
    </citation>
    <scope>NUCLEOTIDE SEQUENCE [LARGE SCALE GENOMIC DNA]</scope>
    <source>
        <strain evidence="1 2">KCTC 12285</strain>
    </source>
</reference>
<evidence type="ECO:0000313" key="1">
    <source>
        <dbReference type="EMBL" id="GGX09622.1"/>
    </source>
</evidence>
<sequence>MVLNQNYGALFFLFFWGTVFSQGKQFKRTNENFKDGGFIDVIWEFDKEKKTLKSVKNLEEQRSIDKRAKQLVDKFVVNKLSINSKYSDYAPSFFNGELVFASSRNTNNFLNIVDESNNQPFLDLYSISIANISNKNDVLRLKGNINTKFHESSATFSKDGETVYFTRNNYSKNKSITSINGVVLLKIYKASYINGKWDDIEELPFNSDEYSIAHPALSPDGKFLYFASDMPGSIGKSDLYVVEINRDGSFGEPRNLGSQINTSGRETFPYVSDQGKLFFASDGHKGLGGLDVFMVMPYQDDFFEVYNLGKPINSSKDDFTFIIDEKSRTGYFASNRRGGKGDDDIYSFKQIDSFPNHYELRGVQKLERILELKPSKEATTSL</sequence>
<comment type="caution">
    <text evidence="1">The sequence shown here is derived from an EMBL/GenBank/DDBJ whole genome shotgun (WGS) entry which is preliminary data.</text>
</comment>
<proteinExistence type="predicted"/>
<keyword evidence="2" id="KW-1185">Reference proteome</keyword>
<dbReference type="EMBL" id="BMWS01000004">
    <property type="protein sequence ID" value="GGX09622.1"/>
    <property type="molecule type" value="Genomic_DNA"/>
</dbReference>
<protein>
    <recommendedName>
        <fullName evidence="3">WD40-like Beta Propeller Repeat</fullName>
    </recommendedName>
</protein>
<organism evidence="1 2">
    <name type="scientific">Aquimarina muelleri</name>
    <dbReference type="NCBI Taxonomy" id="279356"/>
    <lineage>
        <taxon>Bacteria</taxon>
        <taxon>Pseudomonadati</taxon>
        <taxon>Bacteroidota</taxon>
        <taxon>Flavobacteriia</taxon>
        <taxon>Flavobacteriales</taxon>
        <taxon>Flavobacteriaceae</taxon>
        <taxon>Aquimarina</taxon>
    </lineage>
</organism>
<accession>A0A918JTD7</accession>
<name>A0A918JTD7_9FLAO</name>
<dbReference type="SUPFAM" id="SSF82171">
    <property type="entry name" value="DPP6 N-terminal domain-like"/>
    <property type="match status" value="1"/>
</dbReference>
<evidence type="ECO:0008006" key="3">
    <source>
        <dbReference type="Google" id="ProtNLM"/>
    </source>
</evidence>
<dbReference type="AlphaFoldDB" id="A0A918JTD7"/>
<dbReference type="Proteomes" id="UP000601108">
    <property type="component" value="Unassembled WGS sequence"/>
</dbReference>
<dbReference type="Pfam" id="PF07676">
    <property type="entry name" value="PD40"/>
    <property type="match status" value="3"/>
</dbReference>
<dbReference type="RefSeq" id="WP_051316602.1">
    <property type="nucleotide sequence ID" value="NZ_BMWS01000004.1"/>
</dbReference>
<dbReference type="InterPro" id="IPR011659">
    <property type="entry name" value="WD40"/>
</dbReference>
<dbReference type="Gene3D" id="2.120.10.30">
    <property type="entry name" value="TolB, C-terminal domain"/>
    <property type="match status" value="1"/>
</dbReference>
<dbReference type="InterPro" id="IPR011042">
    <property type="entry name" value="6-blade_b-propeller_TolB-like"/>
</dbReference>
<evidence type="ECO:0000313" key="2">
    <source>
        <dbReference type="Proteomes" id="UP000601108"/>
    </source>
</evidence>
<gene>
    <name evidence="1" type="ORF">GCM10007384_09350</name>
</gene>